<dbReference type="AlphaFoldDB" id="A0A914EBB4"/>
<dbReference type="InterPro" id="IPR001304">
    <property type="entry name" value="C-type_lectin-like"/>
</dbReference>
<dbReference type="WBParaSite" id="ACRNAN_scaffold6624.g12241.t1">
    <property type="protein sequence ID" value="ACRNAN_scaffold6624.g12241.t1"/>
    <property type="gene ID" value="ACRNAN_scaffold6624.g12241"/>
</dbReference>
<dbReference type="InterPro" id="IPR017853">
    <property type="entry name" value="GH"/>
</dbReference>
<sequence>MVVGSNFMPTYAINQLEMFQPDTFNITRIDEELSWAENLGMNTMRVFLHDLLYQQDATGFKQRLDTFLGVCDKHEIKPLLVIFDSCWDPLPKIGKQHAPWPGVHNSGWVQSPGAAALTDSSQYPRLEAYVKDLVGTFANDARILGWDVWNEPDNGGGGDYNTNPSNKTAYVNLLLPQVFQWARSVNPIQPLTSPLWTGFYNSPLYETEFIQLNYSDVISFHGYDDVDVFTKRIQFLQKYNRPIICTEYMARGVGSRFENILPVGRNYSIGMINWGFVQGKTQTFYPWDSWANPYIEYQPWVWWHDVLRYDGTPYQLEEVNVIQKIKCKPGWYKSQVMNKCYKLFNMTMTWTDAEKMCRLNGGTVASISNTFENNDIQSYISKSNSNCAGVLIGYVAKAEFGQGNSTDWYWYNGDKSGFTNWASGNPINDQSSFCAALSQANGQWTSKSCDIPVCHLCQINLI</sequence>
<dbReference type="InterPro" id="IPR016187">
    <property type="entry name" value="CTDL_fold"/>
</dbReference>
<dbReference type="InterPro" id="IPR050111">
    <property type="entry name" value="C-type_lectin/snaclec_domain"/>
</dbReference>
<dbReference type="Gene3D" id="3.20.20.80">
    <property type="entry name" value="Glycosidases"/>
    <property type="match status" value="1"/>
</dbReference>
<dbReference type="CDD" id="cd00037">
    <property type="entry name" value="CLECT"/>
    <property type="match status" value="1"/>
</dbReference>
<feature type="domain" description="C-type lectin" evidence="1">
    <location>
        <begin position="336"/>
        <end position="458"/>
    </location>
</feature>
<dbReference type="PANTHER" id="PTHR22803">
    <property type="entry name" value="MANNOSE, PHOSPHOLIPASE, LECTIN RECEPTOR RELATED"/>
    <property type="match status" value="1"/>
</dbReference>
<organism evidence="2 3">
    <name type="scientific">Acrobeloides nanus</name>
    <dbReference type="NCBI Taxonomy" id="290746"/>
    <lineage>
        <taxon>Eukaryota</taxon>
        <taxon>Metazoa</taxon>
        <taxon>Ecdysozoa</taxon>
        <taxon>Nematoda</taxon>
        <taxon>Chromadorea</taxon>
        <taxon>Rhabditida</taxon>
        <taxon>Tylenchina</taxon>
        <taxon>Cephalobomorpha</taxon>
        <taxon>Cephaloboidea</taxon>
        <taxon>Cephalobidae</taxon>
        <taxon>Acrobeloides</taxon>
    </lineage>
</organism>
<name>A0A914EBB4_9BILA</name>
<dbReference type="InterPro" id="IPR016186">
    <property type="entry name" value="C-type_lectin-like/link_sf"/>
</dbReference>
<proteinExistence type="predicted"/>
<evidence type="ECO:0000313" key="2">
    <source>
        <dbReference type="Proteomes" id="UP000887540"/>
    </source>
</evidence>
<evidence type="ECO:0000313" key="3">
    <source>
        <dbReference type="WBParaSite" id="ACRNAN_scaffold6624.g12241.t1"/>
    </source>
</evidence>
<dbReference type="PROSITE" id="PS50041">
    <property type="entry name" value="C_TYPE_LECTIN_2"/>
    <property type="match status" value="1"/>
</dbReference>
<dbReference type="SUPFAM" id="SSF56436">
    <property type="entry name" value="C-type lectin-like"/>
    <property type="match status" value="1"/>
</dbReference>
<dbReference type="Proteomes" id="UP000887540">
    <property type="component" value="Unplaced"/>
</dbReference>
<dbReference type="SMART" id="SM00034">
    <property type="entry name" value="CLECT"/>
    <property type="match status" value="1"/>
</dbReference>
<protein>
    <submittedName>
        <fullName evidence="3">C-type lectin domain-containing protein</fullName>
    </submittedName>
</protein>
<dbReference type="Pfam" id="PF00059">
    <property type="entry name" value="Lectin_C"/>
    <property type="match status" value="1"/>
</dbReference>
<accession>A0A914EBB4</accession>
<reference evidence="3" key="1">
    <citation type="submission" date="2022-11" db="UniProtKB">
        <authorList>
            <consortium name="WormBaseParasite"/>
        </authorList>
    </citation>
    <scope>IDENTIFICATION</scope>
</reference>
<dbReference type="Gene3D" id="3.10.100.10">
    <property type="entry name" value="Mannose-Binding Protein A, subunit A"/>
    <property type="match status" value="1"/>
</dbReference>
<evidence type="ECO:0000259" key="1">
    <source>
        <dbReference type="PROSITE" id="PS50041"/>
    </source>
</evidence>
<keyword evidence="2" id="KW-1185">Reference proteome</keyword>
<dbReference type="SUPFAM" id="SSF51445">
    <property type="entry name" value="(Trans)glycosidases"/>
    <property type="match status" value="1"/>
</dbReference>